<dbReference type="Proteomes" id="UP001066276">
    <property type="component" value="Chromosome 12"/>
</dbReference>
<reference evidence="1" key="1">
    <citation type="journal article" date="2022" name="bioRxiv">
        <title>Sequencing and chromosome-scale assembly of the giantPleurodeles waltlgenome.</title>
        <authorList>
            <person name="Brown T."/>
            <person name="Elewa A."/>
            <person name="Iarovenko S."/>
            <person name="Subramanian E."/>
            <person name="Araus A.J."/>
            <person name="Petzold A."/>
            <person name="Susuki M."/>
            <person name="Suzuki K.-i.T."/>
            <person name="Hayashi T."/>
            <person name="Toyoda A."/>
            <person name="Oliveira C."/>
            <person name="Osipova E."/>
            <person name="Leigh N.D."/>
            <person name="Simon A."/>
            <person name="Yun M.H."/>
        </authorList>
    </citation>
    <scope>NUCLEOTIDE SEQUENCE</scope>
    <source>
        <strain evidence="1">20211129_DDA</strain>
        <tissue evidence="1">Liver</tissue>
    </source>
</reference>
<dbReference type="EMBL" id="JANPWB010000016">
    <property type="protein sequence ID" value="KAJ1080521.1"/>
    <property type="molecule type" value="Genomic_DNA"/>
</dbReference>
<protein>
    <submittedName>
        <fullName evidence="1">Uncharacterized protein</fullName>
    </submittedName>
</protein>
<sequence length="199" mass="21989">MVVTQTTLLLWKSLGTHTSLFKRTARRPVANPTSTLLSAGVTPPPEVHRPPDSVIDGWRVCWAGDGLSCTPPRRRLLAPGLSADCSLGSPLQLRWTCLLRGWKPGGAKLRGPLSTPFFPSHKRTLPQFETGGVRGLSQPRLLFRKSGIWGFHSPPFGQGRKASLESLRPNPRFVPFGRLWWFEGFPPASLCQFSELGIL</sequence>
<organism evidence="1 2">
    <name type="scientific">Pleurodeles waltl</name>
    <name type="common">Iberian ribbed newt</name>
    <dbReference type="NCBI Taxonomy" id="8319"/>
    <lineage>
        <taxon>Eukaryota</taxon>
        <taxon>Metazoa</taxon>
        <taxon>Chordata</taxon>
        <taxon>Craniata</taxon>
        <taxon>Vertebrata</taxon>
        <taxon>Euteleostomi</taxon>
        <taxon>Amphibia</taxon>
        <taxon>Batrachia</taxon>
        <taxon>Caudata</taxon>
        <taxon>Salamandroidea</taxon>
        <taxon>Salamandridae</taxon>
        <taxon>Pleurodelinae</taxon>
        <taxon>Pleurodeles</taxon>
    </lineage>
</organism>
<gene>
    <name evidence="1" type="ORF">NDU88_000720</name>
</gene>
<keyword evidence="2" id="KW-1185">Reference proteome</keyword>
<proteinExistence type="predicted"/>
<evidence type="ECO:0000313" key="1">
    <source>
        <dbReference type="EMBL" id="KAJ1080521.1"/>
    </source>
</evidence>
<comment type="caution">
    <text evidence="1">The sequence shown here is derived from an EMBL/GenBank/DDBJ whole genome shotgun (WGS) entry which is preliminary data.</text>
</comment>
<accession>A0AAV7KMS2</accession>
<name>A0AAV7KMS2_PLEWA</name>
<evidence type="ECO:0000313" key="2">
    <source>
        <dbReference type="Proteomes" id="UP001066276"/>
    </source>
</evidence>
<dbReference type="AlphaFoldDB" id="A0AAV7KMS2"/>